<dbReference type="AlphaFoldDB" id="A0A1B2E7T5"/>
<reference evidence="1" key="1">
    <citation type="submission" date="2016-08" db="EMBL/GenBank/DDBJ databases">
        <title>Complete Genome Seqeunce of Paenibacillus sp. nov. IHBB 9852 from high altitute lake of Indian trans-Himalayas.</title>
        <authorList>
            <person name="Kiran S."/>
            <person name="Swarnkar M.K."/>
            <person name="Rana A."/>
            <person name="Tewari R."/>
            <person name="Gulati A."/>
        </authorList>
    </citation>
    <scope>NUCLEOTIDE SEQUENCE [LARGE SCALE GENOMIC DNA]</scope>
    <source>
        <strain evidence="1">IHBB 9852</strain>
    </source>
</reference>
<name>A0A1B2E7T5_9BACL</name>
<sequence>MYDGYTLEKLQEYRQSEWERLERRGLFIQHDSLEKHFLAGKRSLLHKLFGLFGMGRSRSSQKFL</sequence>
<accession>A0A1B2E7T5</accession>
<dbReference type="KEGG" id="pib:BBD41_27445"/>
<organism evidence="1">
    <name type="scientific">Paenibacillus ihbetae</name>
    <dbReference type="NCBI Taxonomy" id="1870820"/>
    <lineage>
        <taxon>Bacteria</taxon>
        <taxon>Bacillati</taxon>
        <taxon>Bacillota</taxon>
        <taxon>Bacilli</taxon>
        <taxon>Bacillales</taxon>
        <taxon>Paenibacillaceae</taxon>
        <taxon>Paenibacillus</taxon>
    </lineage>
</organism>
<gene>
    <name evidence="1" type="ORF">BBD41_27445</name>
</gene>
<protein>
    <submittedName>
        <fullName evidence="1">Uncharacterized protein</fullName>
    </submittedName>
</protein>
<dbReference type="EMBL" id="CP016809">
    <property type="protein sequence ID" value="ANY76011.1"/>
    <property type="molecule type" value="Genomic_DNA"/>
</dbReference>
<proteinExistence type="predicted"/>
<evidence type="ECO:0000313" key="1">
    <source>
        <dbReference type="EMBL" id="ANY76011.1"/>
    </source>
</evidence>